<proteinExistence type="predicted"/>
<keyword evidence="1" id="KW-0732">Signal</keyword>
<dbReference type="SUPFAM" id="SSF53474">
    <property type="entry name" value="alpha/beta-Hydrolases"/>
    <property type="match status" value="1"/>
</dbReference>
<sequence>MAPRCYQCLFVLLAAVLVLLAAEPGAVGLPAQVSDPTVCIADGINSTAQYRHTVRLGRYFLPIYTTVNLSKPVTVDNILIIQHGAGGEANNFFCDAVAGTSSLNSTAVIAPYFGNETVLQKDWLVGSASNRTSLFWNATRWNQGAASLNAPNISSFDALDALLHLVTRCPNRTCAKQVTVAGFSAGGQTVQRYAWASSYGAANSTRRVQVKFVVSDPGTYLYFDTQRPKSSCRPRQDTGPSWSCSSFGDYMPFASACPAFNDYKLGLNNLNTSSPYFTRLVGSPAAMSAAYLAKNILYVLGEADVCNCLSSGVTNPAVCFRANQSCSPVGNGNNASCCDMPAPQPINAMVDIACGDMLQGSNRLQRGLLFMSYLKTFSNGSASPQFTTVPGMGHDASKLYSVQKFLNFVSSL</sequence>
<evidence type="ECO:0000313" key="2">
    <source>
        <dbReference type="EMBL" id="SZX62066.1"/>
    </source>
</evidence>
<dbReference type="AlphaFoldDB" id="A0A383VCH9"/>
<name>A0A383VCH9_TETOB</name>
<keyword evidence="3" id="KW-1185">Reference proteome</keyword>
<accession>A0A383VCH9</accession>
<dbReference type="PANTHER" id="PTHR35560:SF3">
    <property type="entry name" value="PEPTIDASE S9 PROLYL OLIGOPEPTIDASE CATALYTIC DOMAIN-CONTAINING PROTEIN"/>
    <property type="match status" value="1"/>
</dbReference>
<dbReference type="Proteomes" id="UP000256970">
    <property type="component" value="Unassembled WGS sequence"/>
</dbReference>
<evidence type="ECO:0000313" key="3">
    <source>
        <dbReference type="Proteomes" id="UP000256970"/>
    </source>
</evidence>
<protein>
    <submittedName>
        <fullName evidence="2">Uncharacterized protein</fullName>
    </submittedName>
</protein>
<reference evidence="2 3" key="1">
    <citation type="submission" date="2016-10" db="EMBL/GenBank/DDBJ databases">
        <authorList>
            <person name="Cai Z."/>
        </authorList>
    </citation>
    <scope>NUCLEOTIDE SEQUENCE [LARGE SCALE GENOMIC DNA]</scope>
</reference>
<feature type="signal peptide" evidence="1">
    <location>
        <begin position="1"/>
        <end position="28"/>
    </location>
</feature>
<dbReference type="Gene3D" id="3.40.50.1820">
    <property type="entry name" value="alpha/beta hydrolase"/>
    <property type="match status" value="1"/>
</dbReference>
<dbReference type="EMBL" id="FNXT01000198">
    <property type="protein sequence ID" value="SZX62066.1"/>
    <property type="molecule type" value="Genomic_DNA"/>
</dbReference>
<dbReference type="InterPro" id="IPR029058">
    <property type="entry name" value="AB_hydrolase_fold"/>
</dbReference>
<organism evidence="2 3">
    <name type="scientific">Tetradesmus obliquus</name>
    <name type="common">Green alga</name>
    <name type="synonym">Acutodesmus obliquus</name>
    <dbReference type="NCBI Taxonomy" id="3088"/>
    <lineage>
        <taxon>Eukaryota</taxon>
        <taxon>Viridiplantae</taxon>
        <taxon>Chlorophyta</taxon>
        <taxon>core chlorophytes</taxon>
        <taxon>Chlorophyceae</taxon>
        <taxon>CS clade</taxon>
        <taxon>Sphaeropleales</taxon>
        <taxon>Scenedesmaceae</taxon>
        <taxon>Tetradesmus</taxon>
    </lineage>
</organism>
<evidence type="ECO:0000256" key="1">
    <source>
        <dbReference type="SAM" id="SignalP"/>
    </source>
</evidence>
<dbReference type="PANTHER" id="PTHR35560">
    <property type="entry name" value="BLL0132 PROTEIN"/>
    <property type="match status" value="1"/>
</dbReference>
<feature type="chain" id="PRO_5016954695" evidence="1">
    <location>
        <begin position="29"/>
        <end position="412"/>
    </location>
</feature>
<gene>
    <name evidence="2" type="ORF">BQ4739_LOCUS2608</name>
</gene>
<dbReference type="STRING" id="3088.A0A383VCH9"/>